<feature type="compositionally biased region" description="Polar residues" evidence="1">
    <location>
        <begin position="465"/>
        <end position="484"/>
    </location>
</feature>
<sequence>MPETPHSQIGRYFEAMRKMKAAEREQDPARPDTAIKETVLKVEEPAEWKELNERLPTPNPKFPQATQLPSPAERTTKLYLWQQGPRPWQPEQYLRRGNSPTSAWDLRAPEFFAEDLPSFTIPESDDVVPATYEEARDVRQGRLTGRFATARIYKADDAFGRIDHDLPAIRIEPYEMAEEDGGALRYGSLLYLPAPLEEYDRPLYFGGWQVDRNPLFDYRVMYTVSMRPSEYPTFYFFLRHGERDPLAIQSADSTEGPPISPFTPEPTERQATPEATGPSDEQPEPSPVYSATSPPRPNKKPSYAGFVEESSEEEEARKGSVTNDSPKYIDSPKYNDSPKYTDQIASPEEVASPDYGAVADQPERPNDEVAAEPSPRASDSDADAAYSPINPVFLEETGTVGYSPIDPVFPDEAGSDDREKAAETTQKEVEVDGKITEADEVDAEGEEDDELLGQERIGGSEANDPISSVENPTDYIIQSPSVSPSRIGRSQQQEEQDRRERSERESAPAPEPSLDQDHITTLQSSGATTPPSDPTIAQPAGQSSTDTPARSTIRADTAPARIQHTDSTTTTASGMAAQPDNLPAPTSTSGCTDDAAPHQAPTMSAASRSRKRANVDSAHLSSKRVKLDDGRVGMRTARGRVSKPPKRMG</sequence>
<feature type="compositionally biased region" description="Low complexity" evidence="1">
    <location>
        <begin position="371"/>
        <end position="388"/>
    </location>
</feature>
<feature type="compositionally biased region" description="Basic and acidic residues" evidence="1">
    <location>
        <begin position="415"/>
        <end position="437"/>
    </location>
</feature>
<gene>
    <name evidence="2" type="ORF">BDZ85DRAFT_249217</name>
</gene>
<protein>
    <submittedName>
        <fullName evidence="2">Uncharacterized protein</fullName>
    </submittedName>
</protein>
<keyword evidence="3" id="KW-1185">Reference proteome</keyword>
<evidence type="ECO:0000313" key="3">
    <source>
        <dbReference type="Proteomes" id="UP000799538"/>
    </source>
</evidence>
<feature type="compositionally biased region" description="Acidic residues" evidence="1">
    <location>
        <begin position="438"/>
        <end position="452"/>
    </location>
</feature>
<dbReference type="OrthoDB" id="10358848at2759"/>
<feature type="compositionally biased region" description="Basic and acidic residues" evidence="1">
    <location>
        <begin position="495"/>
        <end position="506"/>
    </location>
</feature>
<evidence type="ECO:0000313" key="2">
    <source>
        <dbReference type="EMBL" id="KAF2224570.1"/>
    </source>
</evidence>
<name>A0A6A6GGI6_9PEZI</name>
<dbReference type="EMBL" id="ML992505">
    <property type="protein sequence ID" value="KAF2224570.1"/>
    <property type="molecule type" value="Genomic_DNA"/>
</dbReference>
<feature type="compositionally biased region" description="Polar residues" evidence="1">
    <location>
        <begin position="519"/>
        <end position="530"/>
    </location>
</feature>
<organism evidence="2 3">
    <name type="scientific">Elsinoe ampelina</name>
    <dbReference type="NCBI Taxonomy" id="302913"/>
    <lineage>
        <taxon>Eukaryota</taxon>
        <taxon>Fungi</taxon>
        <taxon>Dikarya</taxon>
        <taxon>Ascomycota</taxon>
        <taxon>Pezizomycotina</taxon>
        <taxon>Dothideomycetes</taxon>
        <taxon>Dothideomycetidae</taxon>
        <taxon>Myriangiales</taxon>
        <taxon>Elsinoaceae</taxon>
        <taxon>Elsinoe</taxon>
    </lineage>
</organism>
<feature type="compositionally biased region" description="Polar residues" evidence="1">
    <location>
        <begin position="540"/>
        <end position="550"/>
    </location>
</feature>
<dbReference type="AlphaFoldDB" id="A0A6A6GGI6"/>
<feature type="compositionally biased region" description="Basic residues" evidence="1">
    <location>
        <begin position="637"/>
        <end position="649"/>
    </location>
</feature>
<feature type="region of interest" description="Disordered" evidence="1">
    <location>
        <begin position="248"/>
        <end position="649"/>
    </location>
</feature>
<evidence type="ECO:0000256" key="1">
    <source>
        <dbReference type="SAM" id="MobiDB-lite"/>
    </source>
</evidence>
<accession>A0A6A6GGI6</accession>
<reference evidence="3" key="1">
    <citation type="journal article" date="2020" name="Stud. Mycol.">
        <title>101 Dothideomycetes genomes: A test case for predicting lifestyles and emergence of pathogens.</title>
        <authorList>
            <person name="Haridas S."/>
            <person name="Albert R."/>
            <person name="Binder M."/>
            <person name="Bloem J."/>
            <person name="LaButti K."/>
            <person name="Salamov A."/>
            <person name="Andreopoulos B."/>
            <person name="Baker S."/>
            <person name="Barry K."/>
            <person name="Bills G."/>
            <person name="Bluhm B."/>
            <person name="Cannon C."/>
            <person name="Castanera R."/>
            <person name="Culley D."/>
            <person name="Daum C."/>
            <person name="Ezra D."/>
            <person name="Gonzalez J."/>
            <person name="Henrissat B."/>
            <person name="Kuo A."/>
            <person name="Liang C."/>
            <person name="Lipzen A."/>
            <person name="Lutzoni F."/>
            <person name="Magnuson J."/>
            <person name="Mondo S."/>
            <person name="Nolan M."/>
            <person name="Ohm R."/>
            <person name="Pangilinan J."/>
            <person name="Park H.-J."/>
            <person name="Ramirez L."/>
            <person name="Alfaro M."/>
            <person name="Sun H."/>
            <person name="Tritt A."/>
            <person name="Yoshinaga Y."/>
            <person name="Zwiers L.-H."/>
            <person name="Turgeon B."/>
            <person name="Goodwin S."/>
            <person name="Spatafora J."/>
            <person name="Crous P."/>
            <person name="Grigoriev I."/>
        </authorList>
    </citation>
    <scope>NUCLEOTIDE SEQUENCE [LARGE SCALE GENOMIC DNA]</scope>
    <source>
        <strain evidence="3">CECT 20119</strain>
    </source>
</reference>
<proteinExistence type="predicted"/>
<dbReference type="Proteomes" id="UP000799538">
    <property type="component" value="Unassembled WGS sequence"/>
</dbReference>